<sequence length="181" mass="20867">MTIVSDCLCPSLPDLAHIPMGDHRGGDEQFLETVKVLRNAGEPRWWLYLCQCGSCQQNWLVAQEERIYDEHLLVKISQERADAVLYAGKWPDTFSTYESVLTIAQTLSHPGQFLDPMAWSLLCPVDDLRRERHDISEDEMAHLLGISRRHVHRLIVRNARASIGERMKGWLSFVRGNRSFH</sequence>
<evidence type="ECO:0000313" key="1">
    <source>
        <dbReference type="EMBL" id="NNG52288.1"/>
    </source>
</evidence>
<evidence type="ECO:0000313" key="2">
    <source>
        <dbReference type="EMBL" id="NVP29714.1"/>
    </source>
</evidence>
<proteinExistence type="predicted"/>
<dbReference type="Proteomes" id="UP000531581">
    <property type="component" value="Unassembled WGS sequence"/>
</dbReference>
<evidence type="ECO:0000313" key="3">
    <source>
        <dbReference type="Proteomes" id="UP000531581"/>
    </source>
</evidence>
<dbReference type="AlphaFoldDB" id="A0A7Y7UPC1"/>
<evidence type="ECO:0000313" key="4">
    <source>
        <dbReference type="Proteomes" id="UP000557656"/>
    </source>
</evidence>
<reference evidence="3 4" key="1">
    <citation type="submission" date="2020-05" db="EMBL/GenBank/DDBJ databases">
        <title>Draft Genome Sequences of Sphingomonas sp. Isolated from the International Space Station.</title>
        <authorList>
            <person name="Bijlani S."/>
            <person name="Singh N.K."/>
            <person name="Mason C.E."/>
            <person name="Wang C.C."/>
            <person name="Venkateswaran K."/>
        </authorList>
    </citation>
    <scope>NUCLEOTIDE SEQUENCE [LARGE SCALE GENOMIC DNA]</scope>
    <source>
        <strain evidence="1 4">IIF7SW-B5</strain>
        <strain evidence="2">ISS-IIF7SWP</strain>
    </source>
</reference>
<dbReference type="EMBL" id="JABEOV010000005">
    <property type="protein sequence ID" value="NNG52288.1"/>
    <property type="molecule type" value="Genomic_DNA"/>
</dbReference>
<accession>A0A7Y7UPC1</accession>
<dbReference type="Proteomes" id="UP000557656">
    <property type="component" value="Unassembled WGS sequence"/>
</dbReference>
<protein>
    <submittedName>
        <fullName evidence="2">Uncharacterized protein</fullName>
    </submittedName>
</protein>
<dbReference type="EMBL" id="JABYQV010000001">
    <property type="protein sequence ID" value="NVP29714.1"/>
    <property type="molecule type" value="Genomic_DNA"/>
</dbReference>
<gene>
    <name evidence="1" type="ORF">HKX05_02865</name>
    <name evidence="2" type="ORF">HLV41_01530</name>
</gene>
<comment type="caution">
    <text evidence="2">The sequence shown here is derived from an EMBL/GenBank/DDBJ whole genome shotgun (WGS) entry which is preliminary data.</text>
</comment>
<keyword evidence="4" id="KW-1185">Reference proteome</keyword>
<name>A0A7Y7UPC1_9SPHN</name>
<organism evidence="2 3">
    <name type="scientific">Sphingomonas sanguinis</name>
    <dbReference type="NCBI Taxonomy" id="33051"/>
    <lineage>
        <taxon>Bacteria</taxon>
        <taxon>Pseudomonadati</taxon>
        <taxon>Pseudomonadota</taxon>
        <taxon>Alphaproteobacteria</taxon>
        <taxon>Sphingomonadales</taxon>
        <taxon>Sphingomonadaceae</taxon>
        <taxon>Sphingomonas</taxon>
    </lineage>
</organism>
<dbReference type="RefSeq" id="WP_156477633.1">
    <property type="nucleotide sequence ID" value="NZ_JABEOV010000005.1"/>
</dbReference>